<sequence length="56" mass="6110">MEHGRLSYTAINLRLHQSTSRGLSKGANGDERLLEPANKSRDAGINIGSLSQWQCA</sequence>
<evidence type="ECO:0000313" key="2">
    <source>
        <dbReference type="EMBL" id="CBJ10686.1"/>
    </source>
</evidence>
<accession>D3HP73</accession>
<proteinExistence type="predicted"/>
<feature type="region of interest" description="Disordered" evidence="1">
    <location>
        <begin position="19"/>
        <end position="56"/>
    </location>
</feature>
<keyword evidence="3" id="KW-1185">Reference proteome</keyword>
<gene>
    <name evidence="2" type="ordered locus">LLO_0358</name>
</gene>
<feature type="compositionally biased region" description="Basic and acidic residues" evidence="1">
    <location>
        <begin position="28"/>
        <end position="42"/>
    </location>
</feature>
<evidence type="ECO:0000256" key="1">
    <source>
        <dbReference type="SAM" id="MobiDB-lite"/>
    </source>
</evidence>
<evidence type="ECO:0000313" key="3">
    <source>
        <dbReference type="Proteomes" id="UP000001060"/>
    </source>
</evidence>
<dbReference type="HOGENOM" id="CLU_3008771_0_0_6"/>
<name>D3HP73_LEGLN</name>
<dbReference type="Proteomes" id="UP000001060">
    <property type="component" value="Chromosome"/>
</dbReference>
<dbReference type="AlphaFoldDB" id="D3HP73"/>
<dbReference type="EMBL" id="FN650140">
    <property type="protein sequence ID" value="CBJ10686.1"/>
    <property type="molecule type" value="Genomic_DNA"/>
</dbReference>
<protein>
    <submittedName>
        <fullName evidence="2">Uncharacterized protein</fullName>
    </submittedName>
</protein>
<organism evidence="2 3">
    <name type="scientific">Legionella longbeachae serogroup 1 (strain NSW150)</name>
    <dbReference type="NCBI Taxonomy" id="661367"/>
    <lineage>
        <taxon>Bacteria</taxon>
        <taxon>Pseudomonadati</taxon>
        <taxon>Pseudomonadota</taxon>
        <taxon>Gammaproteobacteria</taxon>
        <taxon>Legionellales</taxon>
        <taxon>Legionellaceae</taxon>
        <taxon>Legionella</taxon>
    </lineage>
</organism>
<reference evidence="2 3" key="1">
    <citation type="journal article" date="2010" name="PLoS Genet.">
        <title>Analysis of the Legionella longbeachae genome and transcriptome uncovers unique strategies to cause Legionnaires' disease.</title>
        <authorList>
            <person name="Cazalet C."/>
            <person name="Gomez-Valero L."/>
            <person name="Rusniok C."/>
            <person name="Lomma M."/>
            <person name="Dervins-Ravault D."/>
            <person name="Newton H."/>
            <person name="Sansom F."/>
            <person name="Jarraud S."/>
            <person name="Zidane N."/>
            <person name="Ma L."/>
            <person name="Bouchier C."/>
            <person name="Etienne J."/>
            <person name="Hartland E."/>
            <person name="Buchrieser C."/>
        </authorList>
    </citation>
    <scope>NUCLEOTIDE SEQUENCE [LARGE SCALE GENOMIC DNA]</scope>
    <source>
        <strain evidence="2 3">NSW150</strain>
    </source>
</reference>
<dbReference type="KEGG" id="llo:LLO_0358"/>